<organism evidence="2 3">
    <name type="scientific">Candidatus Liptonbacteria bacterium GWB1_49_6</name>
    <dbReference type="NCBI Taxonomy" id="1798644"/>
    <lineage>
        <taxon>Bacteria</taxon>
        <taxon>Candidatus Liptoniibacteriota</taxon>
    </lineage>
</organism>
<evidence type="ECO:0000313" key="2">
    <source>
        <dbReference type="EMBL" id="OGY96662.1"/>
    </source>
</evidence>
<dbReference type="Proteomes" id="UP000176648">
    <property type="component" value="Unassembled WGS sequence"/>
</dbReference>
<evidence type="ECO:0000313" key="3">
    <source>
        <dbReference type="Proteomes" id="UP000176648"/>
    </source>
</evidence>
<feature type="transmembrane region" description="Helical" evidence="1">
    <location>
        <begin position="29"/>
        <end position="47"/>
    </location>
</feature>
<proteinExistence type="predicted"/>
<dbReference type="EMBL" id="MHKU01000026">
    <property type="protein sequence ID" value="OGY96662.1"/>
    <property type="molecule type" value="Genomic_DNA"/>
</dbReference>
<feature type="transmembrane region" description="Helical" evidence="1">
    <location>
        <begin position="67"/>
        <end position="91"/>
    </location>
</feature>
<keyword evidence="1" id="KW-1133">Transmembrane helix</keyword>
<keyword evidence="1" id="KW-0812">Transmembrane</keyword>
<dbReference type="AlphaFoldDB" id="A0A1G2C5F6"/>
<sequence length="102" mass="11316">MDAVWGFCQIVSEWIATFYGWGLSSPMHYAMFAVATGAVCAGAFHYFERSNDPIEYTGSLIVGGIFWPLILPLLAVVAIVISAWLSAVWLFEKVLLRAEKRA</sequence>
<evidence type="ECO:0000256" key="1">
    <source>
        <dbReference type="SAM" id="Phobius"/>
    </source>
</evidence>
<name>A0A1G2C5F6_9BACT</name>
<gene>
    <name evidence="2" type="ORF">A2122_00540</name>
</gene>
<protein>
    <submittedName>
        <fullName evidence="2">Uncharacterized protein</fullName>
    </submittedName>
</protein>
<accession>A0A1G2C5F6</accession>
<keyword evidence="1" id="KW-0472">Membrane</keyword>
<reference evidence="2 3" key="1">
    <citation type="journal article" date="2016" name="Nat. Commun.">
        <title>Thousands of microbial genomes shed light on interconnected biogeochemical processes in an aquifer system.</title>
        <authorList>
            <person name="Anantharaman K."/>
            <person name="Brown C.T."/>
            <person name="Hug L.A."/>
            <person name="Sharon I."/>
            <person name="Castelle C.J."/>
            <person name="Probst A.J."/>
            <person name="Thomas B.C."/>
            <person name="Singh A."/>
            <person name="Wilkins M.J."/>
            <person name="Karaoz U."/>
            <person name="Brodie E.L."/>
            <person name="Williams K.H."/>
            <person name="Hubbard S.S."/>
            <person name="Banfield J.F."/>
        </authorList>
    </citation>
    <scope>NUCLEOTIDE SEQUENCE [LARGE SCALE GENOMIC DNA]</scope>
</reference>
<comment type="caution">
    <text evidence="2">The sequence shown here is derived from an EMBL/GenBank/DDBJ whole genome shotgun (WGS) entry which is preliminary data.</text>
</comment>